<dbReference type="CDD" id="cd13960">
    <property type="entry name" value="PT_UbiA_HPT1"/>
    <property type="match status" value="1"/>
</dbReference>
<proteinExistence type="inferred from homology"/>
<accession>A0AAF0XQ04</accession>
<gene>
    <name evidence="8" type="ORF">DCAR_0831630</name>
</gene>
<dbReference type="PANTHER" id="PTHR43009">
    <property type="entry name" value="HOMOGENTISATE SOLANESYLTRANSFERASE, CHLOROPLASTIC"/>
    <property type="match status" value="1"/>
</dbReference>
<organism evidence="8 9">
    <name type="scientific">Daucus carota subsp. sativus</name>
    <name type="common">Carrot</name>
    <dbReference type="NCBI Taxonomy" id="79200"/>
    <lineage>
        <taxon>Eukaryota</taxon>
        <taxon>Viridiplantae</taxon>
        <taxon>Streptophyta</taxon>
        <taxon>Embryophyta</taxon>
        <taxon>Tracheophyta</taxon>
        <taxon>Spermatophyta</taxon>
        <taxon>Magnoliopsida</taxon>
        <taxon>eudicotyledons</taxon>
        <taxon>Gunneridae</taxon>
        <taxon>Pentapetalae</taxon>
        <taxon>asterids</taxon>
        <taxon>campanulids</taxon>
        <taxon>Apiales</taxon>
        <taxon>Apiaceae</taxon>
        <taxon>Apioideae</taxon>
        <taxon>Scandiceae</taxon>
        <taxon>Daucinae</taxon>
        <taxon>Daucus</taxon>
        <taxon>Daucus sect. Daucus</taxon>
    </lineage>
</organism>
<keyword evidence="9" id="KW-1185">Reference proteome</keyword>
<dbReference type="InterPro" id="IPR000537">
    <property type="entry name" value="UbiA_prenyltransferase"/>
</dbReference>
<keyword evidence="5 7" id="KW-1133">Transmembrane helix</keyword>
<keyword evidence="3" id="KW-0808">Transferase</keyword>
<dbReference type="EMBL" id="CP093350">
    <property type="protein sequence ID" value="WOH12131.1"/>
    <property type="molecule type" value="Genomic_DNA"/>
</dbReference>
<dbReference type="NCBIfam" id="NF009525">
    <property type="entry name" value="PRK12887.1"/>
    <property type="match status" value="1"/>
</dbReference>
<dbReference type="Gene3D" id="1.10.357.140">
    <property type="entry name" value="UbiA prenyltransferase"/>
    <property type="match status" value="1"/>
</dbReference>
<feature type="transmembrane region" description="Helical" evidence="7">
    <location>
        <begin position="218"/>
        <end position="234"/>
    </location>
</feature>
<evidence type="ECO:0000256" key="6">
    <source>
        <dbReference type="ARBA" id="ARBA00023136"/>
    </source>
</evidence>
<evidence type="ECO:0000313" key="9">
    <source>
        <dbReference type="Proteomes" id="UP000077755"/>
    </source>
</evidence>
<feature type="transmembrane region" description="Helical" evidence="7">
    <location>
        <begin position="325"/>
        <end position="342"/>
    </location>
</feature>
<keyword evidence="6 7" id="KW-0472">Membrane</keyword>
<keyword evidence="4 7" id="KW-0812">Transmembrane</keyword>
<feature type="transmembrane region" description="Helical" evidence="7">
    <location>
        <begin position="281"/>
        <end position="299"/>
    </location>
</feature>
<reference evidence="8" key="2">
    <citation type="submission" date="2022-03" db="EMBL/GenBank/DDBJ databases">
        <title>Draft title - Genomic analysis of global carrot germplasm unveils the trajectory of domestication and the origin of high carotenoid orange carrot.</title>
        <authorList>
            <person name="Iorizzo M."/>
            <person name="Ellison S."/>
            <person name="Senalik D."/>
            <person name="Macko-Podgorni A."/>
            <person name="Grzebelus D."/>
            <person name="Bostan H."/>
            <person name="Rolling W."/>
            <person name="Curaba J."/>
            <person name="Simon P."/>
        </authorList>
    </citation>
    <scope>NUCLEOTIDE SEQUENCE</scope>
    <source>
        <tissue evidence="8">Leaf</tissue>
    </source>
</reference>
<evidence type="ECO:0000256" key="4">
    <source>
        <dbReference type="ARBA" id="ARBA00022692"/>
    </source>
</evidence>
<evidence type="ECO:0000313" key="8">
    <source>
        <dbReference type="EMBL" id="WOH12131.1"/>
    </source>
</evidence>
<dbReference type="InterPro" id="IPR044502">
    <property type="entry name" value="AtHST-like"/>
</dbReference>
<dbReference type="Proteomes" id="UP000077755">
    <property type="component" value="Chromosome 8"/>
</dbReference>
<feature type="transmembrane region" description="Helical" evidence="7">
    <location>
        <begin position="118"/>
        <end position="139"/>
    </location>
</feature>
<protein>
    <submittedName>
        <fullName evidence="8">Uncharacterized protein</fullName>
    </submittedName>
</protein>
<evidence type="ECO:0000256" key="7">
    <source>
        <dbReference type="SAM" id="Phobius"/>
    </source>
</evidence>
<reference evidence="8" key="1">
    <citation type="journal article" date="2016" name="Nat. Genet.">
        <title>A high-quality carrot genome assembly provides new insights into carotenoid accumulation and asterid genome evolution.</title>
        <authorList>
            <person name="Iorizzo M."/>
            <person name="Ellison S."/>
            <person name="Senalik D."/>
            <person name="Zeng P."/>
            <person name="Satapoomin P."/>
            <person name="Huang J."/>
            <person name="Bowman M."/>
            <person name="Iovene M."/>
            <person name="Sanseverino W."/>
            <person name="Cavagnaro P."/>
            <person name="Yildiz M."/>
            <person name="Macko-Podgorni A."/>
            <person name="Moranska E."/>
            <person name="Grzebelus E."/>
            <person name="Grzebelus D."/>
            <person name="Ashrafi H."/>
            <person name="Zheng Z."/>
            <person name="Cheng S."/>
            <person name="Spooner D."/>
            <person name="Van Deynze A."/>
            <person name="Simon P."/>
        </authorList>
    </citation>
    <scope>NUCLEOTIDE SEQUENCE</scope>
    <source>
        <tissue evidence="8">Leaf</tissue>
    </source>
</reference>
<dbReference type="Pfam" id="PF01040">
    <property type="entry name" value="UbiA"/>
    <property type="match status" value="1"/>
</dbReference>
<dbReference type="PANTHER" id="PTHR43009:SF7">
    <property type="entry name" value="HOMOGENTISATE GERANYLGERANYLTRANSFERASE, CHLOROPLASTIC"/>
    <property type="match status" value="1"/>
</dbReference>
<evidence type="ECO:0000256" key="3">
    <source>
        <dbReference type="ARBA" id="ARBA00022679"/>
    </source>
</evidence>
<comment type="similarity">
    <text evidence="2">Belongs to the UbiA prenyltransferase family.</text>
</comment>
<evidence type="ECO:0000256" key="1">
    <source>
        <dbReference type="ARBA" id="ARBA00004508"/>
    </source>
</evidence>
<feature type="transmembrane region" description="Helical" evidence="7">
    <location>
        <begin position="145"/>
        <end position="171"/>
    </location>
</feature>
<dbReference type="InterPro" id="IPR044878">
    <property type="entry name" value="UbiA_sf"/>
</dbReference>
<name>A0AAF0XQ04_DAUCS</name>
<feature type="transmembrane region" description="Helical" evidence="7">
    <location>
        <begin position="192"/>
        <end position="212"/>
    </location>
</feature>
<feature type="transmembrane region" description="Helical" evidence="7">
    <location>
        <begin position="12"/>
        <end position="30"/>
    </location>
</feature>
<evidence type="ECO:0000256" key="2">
    <source>
        <dbReference type="ARBA" id="ARBA00005985"/>
    </source>
</evidence>
<dbReference type="GO" id="GO:0031969">
    <property type="term" value="C:chloroplast membrane"/>
    <property type="evidence" value="ECO:0007669"/>
    <property type="project" value="UniProtKB-SubCell"/>
</dbReference>
<feature type="transmembrane region" description="Helical" evidence="7">
    <location>
        <begin position="348"/>
        <end position="369"/>
    </location>
</feature>
<evidence type="ECO:0000256" key="5">
    <source>
        <dbReference type="ARBA" id="ARBA00022989"/>
    </source>
</evidence>
<sequence>MSLCTCFCTQLCAPSIFLFFSIYAHIYLPLQSQRRHTKTLNQDKEYKYTGPSSSNIINATDIFSSSCNKLRVYKTQHIQTFCTTSDAEFLLQPKDNQKATPLSRLWEEWDAFYRFCRIYTVTGMVAGVSSVSVLPLTSVGELSPAFFVGMLQALFPFVILNMYVVGINQLADVEIDKINKPHLPLASGEYSVDKGITVVSAFGFMCLTMGIMFQSPPLFIGIVVYILLGTAYSIKLPLLRWKTNPYLAAFCVVGGHGLIIQPAVFYHIQHVLGKPFTLNKSLVFATIFFSLFSVVIALFKDIPDVEGDRAFGNLTFSVRHGKKKVFSICVGILLIAYGSGVVVGASSSFLICKIVSVIGHTTLALLFLLRAKSLNLDDDVATQSFYMFLWKLFSAEYVLIHFIR</sequence>
<dbReference type="GO" id="GO:0004659">
    <property type="term" value="F:prenyltransferase activity"/>
    <property type="evidence" value="ECO:0007669"/>
    <property type="project" value="InterPro"/>
</dbReference>
<comment type="subcellular location">
    <subcellularLocation>
        <location evidence="1">Plastid</location>
        <location evidence="1">Chloroplast membrane</location>
        <topology evidence="1">Multi-pass membrane protein</topology>
    </subcellularLocation>
</comment>
<dbReference type="AlphaFoldDB" id="A0AAF0XQ04"/>
<feature type="transmembrane region" description="Helical" evidence="7">
    <location>
        <begin position="246"/>
        <end position="269"/>
    </location>
</feature>